<dbReference type="Proteomes" id="UP000019335">
    <property type="component" value="Unassembled WGS sequence"/>
</dbReference>
<dbReference type="Pfam" id="PF14539">
    <property type="entry name" value="DUF4442"/>
    <property type="match status" value="1"/>
</dbReference>
<gene>
    <name evidence="1" type="ORF">Naga_100075g19</name>
</gene>
<dbReference type="EMBL" id="AZIL01002512">
    <property type="protein sequence ID" value="EWM21345.1"/>
    <property type="molecule type" value="Genomic_DNA"/>
</dbReference>
<dbReference type="Gene3D" id="3.10.129.10">
    <property type="entry name" value="Hotdog Thioesterase"/>
    <property type="match status" value="1"/>
</dbReference>
<organism evidence="1 2">
    <name type="scientific">Nannochloropsis gaditana</name>
    <dbReference type="NCBI Taxonomy" id="72520"/>
    <lineage>
        <taxon>Eukaryota</taxon>
        <taxon>Sar</taxon>
        <taxon>Stramenopiles</taxon>
        <taxon>Ochrophyta</taxon>
        <taxon>Eustigmatophyceae</taxon>
        <taxon>Eustigmatales</taxon>
        <taxon>Monodopsidaceae</taxon>
        <taxon>Nannochloropsis</taxon>
    </lineage>
</organism>
<dbReference type="InterPro" id="IPR027961">
    <property type="entry name" value="DUF4442"/>
</dbReference>
<dbReference type="InterPro" id="IPR029069">
    <property type="entry name" value="HotDog_dom_sf"/>
</dbReference>
<evidence type="ECO:0000313" key="1">
    <source>
        <dbReference type="EMBL" id="EWM21345.1"/>
    </source>
</evidence>
<keyword evidence="2" id="KW-1185">Reference proteome</keyword>
<dbReference type="AlphaFoldDB" id="W7T2Q8"/>
<dbReference type="OrthoDB" id="10255641at2759"/>
<name>W7T2Q8_9STRA</name>
<evidence type="ECO:0008006" key="3">
    <source>
        <dbReference type="Google" id="ProtNLM"/>
    </source>
</evidence>
<comment type="caution">
    <text evidence="1">The sequence shown here is derived from an EMBL/GenBank/DDBJ whole genome shotgun (WGS) entry which is preliminary data.</text>
</comment>
<dbReference type="CDD" id="cd03443">
    <property type="entry name" value="PaaI_thioesterase"/>
    <property type="match status" value="1"/>
</dbReference>
<evidence type="ECO:0000313" key="2">
    <source>
        <dbReference type="Proteomes" id="UP000019335"/>
    </source>
</evidence>
<sequence>MTCRKLNRLATQVAKLTSPLPAAYKPWGYTLAFDMMVKLAGTARLWVEEMSDKRAVVHLKNRRRVQNHIGGIHACGMALAAESATGIVVGMNVPDSALPLCKSMKVNFVRRCEGDIKAVAHLTEEQLTKINSEEKGDVLVAVEVTDSSGKSPITAEMVWAWVPKLRKGKS</sequence>
<proteinExistence type="predicted"/>
<dbReference type="SUPFAM" id="SSF54637">
    <property type="entry name" value="Thioesterase/thiol ester dehydrase-isomerase"/>
    <property type="match status" value="1"/>
</dbReference>
<accession>W7T2Q8</accession>
<reference evidence="1 2" key="1">
    <citation type="journal article" date="2014" name="Mol. Plant">
        <title>Chromosome Scale Genome Assembly and Transcriptome Profiling of Nannochloropsis gaditana in Nitrogen Depletion.</title>
        <authorList>
            <person name="Corteggiani Carpinelli E."/>
            <person name="Telatin A."/>
            <person name="Vitulo N."/>
            <person name="Forcato C."/>
            <person name="D'Angelo M."/>
            <person name="Schiavon R."/>
            <person name="Vezzi A."/>
            <person name="Giacometti G.M."/>
            <person name="Morosinotto T."/>
            <person name="Valle G."/>
        </authorList>
    </citation>
    <scope>NUCLEOTIDE SEQUENCE [LARGE SCALE GENOMIC DNA]</scope>
    <source>
        <strain evidence="1 2">B-31</strain>
    </source>
</reference>
<protein>
    <recommendedName>
        <fullName evidence="3">DUF4442 domain-containing protein</fullName>
    </recommendedName>
</protein>